<organism evidence="2 3">
    <name type="scientific">Roseomonas alba</name>
    <dbReference type="NCBI Taxonomy" id="2846776"/>
    <lineage>
        <taxon>Bacteria</taxon>
        <taxon>Pseudomonadati</taxon>
        <taxon>Pseudomonadota</taxon>
        <taxon>Alphaproteobacteria</taxon>
        <taxon>Acetobacterales</taxon>
        <taxon>Roseomonadaceae</taxon>
        <taxon>Roseomonas</taxon>
    </lineage>
</organism>
<proteinExistence type="predicted"/>
<reference evidence="2 3" key="1">
    <citation type="submission" date="2021-07" db="EMBL/GenBank/DDBJ databases">
        <authorList>
            <person name="So Y."/>
        </authorList>
    </citation>
    <scope>NUCLEOTIDE SEQUENCE [LARGE SCALE GENOMIC DNA]</scope>
    <source>
        <strain evidence="2 3">HJA6</strain>
    </source>
</reference>
<evidence type="ECO:0000313" key="3">
    <source>
        <dbReference type="Proteomes" id="UP001196565"/>
    </source>
</evidence>
<comment type="caution">
    <text evidence="2">The sequence shown here is derived from an EMBL/GenBank/DDBJ whole genome shotgun (WGS) entry which is preliminary data.</text>
</comment>
<gene>
    <name evidence="2" type="ORF">KPL78_14665</name>
</gene>
<keyword evidence="3" id="KW-1185">Reference proteome</keyword>
<dbReference type="Proteomes" id="UP001196565">
    <property type="component" value="Unassembled WGS sequence"/>
</dbReference>
<evidence type="ECO:0000313" key="2">
    <source>
        <dbReference type="EMBL" id="MBW6399102.1"/>
    </source>
</evidence>
<name>A0ABS7A9X6_9PROT</name>
<protein>
    <submittedName>
        <fullName evidence="2">Recombinase family protein</fullName>
    </submittedName>
</protein>
<feature type="region of interest" description="Disordered" evidence="1">
    <location>
        <begin position="1"/>
        <end position="24"/>
    </location>
</feature>
<dbReference type="EMBL" id="JAHYBZ010000004">
    <property type="protein sequence ID" value="MBW6399102.1"/>
    <property type="molecule type" value="Genomic_DNA"/>
</dbReference>
<accession>A0ABS7A9X6</accession>
<evidence type="ECO:0000256" key="1">
    <source>
        <dbReference type="SAM" id="MobiDB-lite"/>
    </source>
</evidence>
<feature type="non-terminal residue" evidence="2">
    <location>
        <position position="269"/>
    </location>
</feature>
<sequence>MKGPDTGRRVARPNPREERAVQDLPELRVVDQELRDAVKARQRAISAEATNDGENHFRDRRRPRYLLSGLTRYGWWGGTYALISSKMLGCSTAGSKGTSGHHLNIRRDRLEERILDTLQTKLMNPMLFAAFCDEFTPEMNRLRMEGRASIAAAWAEVKRIERDFKKILDLYLKDTMPIETAKERSGKLEARKIELTRFLEGAEEPLPVLHPSMALIYRERVAALHRALLCGVERALVEDGELAIGLLGDLAGVLRGDLAGIVSLASNAK</sequence>